<organism evidence="5">
    <name type="scientific">viral metagenome</name>
    <dbReference type="NCBI Taxonomy" id="1070528"/>
    <lineage>
        <taxon>unclassified sequences</taxon>
        <taxon>metagenomes</taxon>
        <taxon>organismal metagenomes</taxon>
    </lineage>
</organism>
<proteinExistence type="predicted"/>
<dbReference type="PANTHER" id="PTHR20961">
    <property type="entry name" value="GLYCOSYLTRANSFERASE"/>
    <property type="match status" value="1"/>
</dbReference>
<name>A0A6C0F9C4_9ZZZZ</name>
<dbReference type="GO" id="GO:0016757">
    <property type="term" value="F:glycosyltransferase activity"/>
    <property type="evidence" value="ECO:0007669"/>
    <property type="project" value="UniProtKB-KW"/>
</dbReference>
<evidence type="ECO:0000256" key="1">
    <source>
        <dbReference type="ARBA" id="ARBA00022676"/>
    </source>
</evidence>
<dbReference type="InterPro" id="IPR049625">
    <property type="entry name" value="Glyco_transf_61_cat"/>
</dbReference>
<sequence>MSSYFKRIVEFINSNNSIVKISSKDECFGFPHFVHTMEYFYNLSEIIIGNESSFVVVIEPNQDYKSRYVDAYLGVLLNTFKNFIFIPERMIECCPTKEYVFDHDKLKEQSKFLINNEIFEGEILSWFQNRTTADIIRTKFLPQTNDNKFKIGLVNRKYNRILLNSKEICEKIKEVFGITVEMTYFEEASFCDQISFFNNHNIIISPHGAQLCSIPFAPVNALIIECVHEEWHPYYYFPGLSITSCKIHAMLCDNHSVFPKWWSPVYGGIQRYMNIVTDPNKIINVIRSYINNEMNNNQVYLL</sequence>
<dbReference type="Pfam" id="PF04577">
    <property type="entry name" value="Glyco_transf_61"/>
    <property type="match status" value="1"/>
</dbReference>
<dbReference type="AlphaFoldDB" id="A0A6C0F9C4"/>
<evidence type="ECO:0000256" key="3">
    <source>
        <dbReference type="ARBA" id="ARBA00023180"/>
    </source>
</evidence>
<dbReference type="InterPro" id="IPR007657">
    <property type="entry name" value="Glycosyltransferase_61"/>
</dbReference>
<evidence type="ECO:0000256" key="2">
    <source>
        <dbReference type="ARBA" id="ARBA00022679"/>
    </source>
</evidence>
<keyword evidence="2" id="KW-0808">Transferase</keyword>
<evidence type="ECO:0000259" key="4">
    <source>
        <dbReference type="Pfam" id="PF04577"/>
    </source>
</evidence>
<protein>
    <recommendedName>
        <fullName evidence="4">Glycosyltransferase 61 catalytic domain-containing protein</fullName>
    </recommendedName>
</protein>
<accession>A0A6C0F9C4</accession>
<dbReference type="EMBL" id="MN738790">
    <property type="protein sequence ID" value="QHT37203.1"/>
    <property type="molecule type" value="Genomic_DNA"/>
</dbReference>
<feature type="domain" description="Glycosyltransferase 61 catalytic" evidence="4">
    <location>
        <begin position="134"/>
        <end position="223"/>
    </location>
</feature>
<keyword evidence="3" id="KW-0325">Glycoprotein</keyword>
<evidence type="ECO:0000313" key="5">
    <source>
        <dbReference type="EMBL" id="QHT37203.1"/>
    </source>
</evidence>
<reference evidence="5" key="1">
    <citation type="journal article" date="2020" name="Nature">
        <title>Giant virus diversity and host interactions through global metagenomics.</title>
        <authorList>
            <person name="Schulz F."/>
            <person name="Roux S."/>
            <person name="Paez-Espino D."/>
            <person name="Jungbluth S."/>
            <person name="Walsh D.A."/>
            <person name="Denef V.J."/>
            <person name="McMahon K.D."/>
            <person name="Konstantinidis K.T."/>
            <person name="Eloe-Fadrosh E.A."/>
            <person name="Kyrpides N.C."/>
            <person name="Woyke T."/>
        </authorList>
    </citation>
    <scope>NUCLEOTIDE SEQUENCE</scope>
    <source>
        <strain evidence="5">GVMAG-S-ERX555967-131</strain>
    </source>
</reference>
<keyword evidence="1" id="KW-0328">Glycosyltransferase</keyword>